<organism evidence="4 5">
    <name type="scientific">Daucus carota subsp. sativus</name>
    <name type="common">Carrot</name>
    <dbReference type="NCBI Taxonomy" id="79200"/>
    <lineage>
        <taxon>Eukaryota</taxon>
        <taxon>Viridiplantae</taxon>
        <taxon>Streptophyta</taxon>
        <taxon>Embryophyta</taxon>
        <taxon>Tracheophyta</taxon>
        <taxon>Spermatophyta</taxon>
        <taxon>Magnoliopsida</taxon>
        <taxon>eudicotyledons</taxon>
        <taxon>Gunneridae</taxon>
        <taxon>Pentapetalae</taxon>
        <taxon>asterids</taxon>
        <taxon>campanulids</taxon>
        <taxon>Apiales</taxon>
        <taxon>Apiaceae</taxon>
        <taxon>Apioideae</taxon>
        <taxon>Scandiceae</taxon>
        <taxon>Daucinae</taxon>
        <taxon>Daucus</taxon>
        <taxon>Daucus sect. Daucus</taxon>
    </lineage>
</organism>
<evidence type="ECO:0000313" key="5">
    <source>
        <dbReference type="Proteomes" id="UP000077755"/>
    </source>
</evidence>
<dbReference type="Pfam" id="PF00280">
    <property type="entry name" value="potato_inhibit"/>
    <property type="match status" value="1"/>
</dbReference>
<dbReference type="Proteomes" id="UP000077755">
    <property type="component" value="Chromosome 5"/>
</dbReference>
<reference evidence="4" key="2">
    <citation type="submission" date="2022-03" db="EMBL/GenBank/DDBJ databases">
        <title>Draft title - Genomic analysis of global carrot germplasm unveils the trajectory of domestication and the origin of high carotenoid orange carrot.</title>
        <authorList>
            <person name="Iorizzo M."/>
            <person name="Ellison S."/>
            <person name="Senalik D."/>
            <person name="Macko-Podgorni A."/>
            <person name="Grzebelus D."/>
            <person name="Bostan H."/>
            <person name="Rolling W."/>
            <person name="Curaba J."/>
            <person name="Simon P."/>
        </authorList>
    </citation>
    <scope>NUCLEOTIDE SEQUENCE</scope>
    <source>
        <tissue evidence="4">Leaf</tissue>
    </source>
</reference>
<evidence type="ECO:0000313" key="4">
    <source>
        <dbReference type="EMBL" id="WOH01748.1"/>
    </source>
</evidence>
<dbReference type="GO" id="GO:0004867">
    <property type="term" value="F:serine-type endopeptidase inhibitor activity"/>
    <property type="evidence" value="ECO:0007669"/>
    <property type="project" value="UniProtKB-KW"/>
</dbReference>
<dbReference type="PROSITE" id="PS00285">
    <property type="entry name" value="POTATO_INHIBITOR"/>
    <property type="match status" value="1"/>
</dbReference>
<sequence length="72" mass="7697">MSGVCAGVGKSSWPELLGAKGEAAAAIISANNPTLRVQIIEEGMVVTQEFRCNRVRVWVNKFGIVTLVPRLG</sequence>
<keyword evidence="2" id="KW-0646">Protease inhibitor</keyword>
<gene>
    <name evidence="4" type="ORF">DCAR_0521133</name>
</gene>
<dbReference type="GO" id="GO:0009611">
    <property type="term" value="P:response to wounding"/>
    <property type="evidence" value="ECO:0007669"/>
    <property type="project" value="InterPro"/>
</dbReference>
<dbReference type="InterPro" id="IPR000864">
    <property type="entry name" value="Prot_inh_pot1"/>
</dbReference>
<evidence type="ECO:0000256" key="1">
    <source>
        <dbReference type="ARBA" id="ARBA00008210"/>
    </source>
</evidence>
<dbReference type="PANTHER" id="PTHR33091">
    <property type="entry name" value="PROTEIN, PUTATIVE, EXPRESSED-RELATED"/>
    <property type="match status" value="1"/>
</dbReference>
<dbReference type="SUPFAM" id="SSF54654">
    <property type="entry name" value="CI-2 family of serine protease inhibitors"/>
    <property type="match status" value="1"/>
</dbReference>
<reference evidence="4" key="1">
    <citation type="journal article" date="2016" name="Nat. Genet.">
        <title>A high-quality carrot genome assembly provides new insights into carotenoid accumulation and asterid genome evolution.</title>
        <authorList>
            <person name="Iorizzo M."/>
            <person name="Ellison S."/>
            <person name="Senalik D."/>
            <person name="Zeng P."/>
            <person name="Satapoomin P."/>
            <person name="Huang J."/>
            <person name="Bowman M."/>
            <person name="Iovene M."/>
            <person name="Sanseverino W."/>
            <person name="Cavagnaro P."/>
            <person name="Yildiz M."/>
            <person name="Macko-Podgorni A."/>
            <person name="Moranska E."/>
            <person name="Grzebelus E."/>
            <person name="Grzebelus D."/>
            <person name="Ashrafi H."/>
            <person name="Zheng Z."/>
            <person name="Cheng S."/>
            <person name="Spooner D."/>
            <person name="Van Deynze A."/>
            <person name="Simon P."/>
        </authorList>
    </citation>
    <scope>NUCLEOTIDE SEQUENCE</scope>
    <source>
        <tissue evidence="4">Leaf</tissue>
    </source>
</reference>
<comment type="similarity">
    <text evidence="1">Belongs to the protease inhibitor I13 (potato type I serine protease inhibitor) family.</text>
</comment>
<dbReference type="AlphaFoldDB" id="A0AAF1B242"/>
<dbReference type="EMBL" id="CP093347">
    <property type="protein sequence ID" value="WOH01748.1"/>
    <property type="molecule type" value="Genomic_DNA"/>
</dbReference>
<dbReference type="PANTHER" id="PTHR33091:SF73">
    <property type="entry name" value="INHIBITOR OF TRYPSIN AND HAGEMAN FACTOR-LIKE"/>
    <property type="match status" value="1"/>
</dbReference>
<protein>
    <submittedName>
        <fullName evidence="4">Uncharacterized protein</fullName>
    </submittedName>
</protein>
<keyword evidence="3" id="KW-0722">Serine protease inhibitor</keyword>
<name>A0AAF1B242_DAUCS</name>
<proteinExistence type="inferred from homology"/>
<evidence type="ECO:0000256" key="2">
    <source>
        <dbReference type="ARBA" id="ARBA00022690"/>
    </source>
</evidence>
<dbReference type="PRINTS" id="PR00292">
    <property type="entry name" value="POTATOINHBTR"/>
</dbReference>
<evidence type="ECO:0000256" key="3">
    <source>
        <dbReference type="ARBA" id="ARBA00022900"/>
    </source>
</evidence>
<dbReference type="InterPro" id="IPR036354">
    <property type="entry name" value="Prot_inh_pot1_sf"/>
</dbReference>
<keyword evidence="5" id="KW-1185">Reference proteome</keyword>
<accession>A0AAF1B242</accession>
<dbReference type="Gene3D" id="3.30.10.10">
    <property type="entry name" value="Trypsin Inhibitor V, subunit A"/>
    <property type="match status" value="1"/>
</dbReference>